<gene>
    <name evidence="1" type="ORF">RJ53_09620</name>
</gene>
<organism evidence="1 2">
    <name type="scientific">Methanocalculus chunghsingensis</name>
    <dbReference type="NCBI Taxonomy" id="156457"/>
    <lineage>
        <taxon>Archaea</taxon>
        <taxon>Methanobacteriati</taxon>
        <taxon>Methanobacteriota</taxon>
        <taxon>Stenosarchaea group</taxon>
        <taxon>Methanomicrobia</taxon>
        <taxon>Methanomicrobiales</taxon>
        <taxon>Methanocalculaceae</taxon>
        <taxon>Methanocalculus</taxon>
    </lineage>
</organism>
<reference evidence="1" key="1">
    <citation type="submission" date="2014-12" db="EMBL/GenBank/DDBJ databases">
        <authorList>
            <person name="Huang H.-H."/>
            <person name="Chen S.-C."/>
            <person name="Lai M.-C."/>
        </authorList>
    </citation>
    <scope>NUCLEOTIDE SEQUENCE</scope>
    <source>
        <strain evidence="1">K1F9705b</strain>
    </source>
</reference>
<keyword evidence="2" id="KW-1185">Reference proteome</keyword>
<dbReference type="EMBL" id="JWHL01000018">
    <property type="protein sequence ID" value="MBR1369717.1"/>
    <property type="molecule type" value="Genomic_DNA"/>
</dbReference>
<comment type="caution">
    <text evidence="1">The sequence shown here is derived from an EMBL/GenBank/DDBJ whole genome shotgun (WGS) entry which is preliminary data.</text>
</comment>
<sequence>MEDMPEDASACQKLKLNGLWSSLGEDDMARHPVIPHRPKESAVSRQILFIRIRPERCRGGERPPGIPKKRFNCPDIINHLFGRGIRKSCGSCPPTVKPSPGCRKIQRILRLGRSHQMKRRQVSPNACTSLRPCCKLSGGRCFDHGSEGPYLDLSLPDHN</sequence>
<name>A0A8J8B7I9_9EURY</name>
<proteinExistence type="predicted"/>
<protein>
    <submittedName>
        <fullName evidence="1">Uncharacterized protein</fullName>
    </submittedName>
</protein>
<dbReference type="AlphaFoldDB" id="A0A8J8B7I9"/>
<evidence type="ECO:0000313" key="1">
    <source>
        <dbReference type="EMBL" id="MBR1369717.1"/>
    </source>
</evidence>
<dbReference type="Proteomes" id="UP000730161">
    <property type="component" value="Unassembled WGS sequence"/>
</dbReference>
<evidence type="ECO:0000313" key="2">
    <source>
        <dbReference type="Proteomes" id="UP000730161"/>
    </source>
</evidence>
<accession>A0A8J8B7I9</accession>